<dbReference type="Pfam" id="PF00400">
    <property type="entry name" value="WD40"/>
    <property type="match status" value="10"/>
</dbReference>
<dbReference type="Gene3D" id="3.40.850.10">
    <property type="entry name" value="Kinesin motor domain"/>
    <property type="match status" value="1"/>
</dbReference>
<dbReference type="PROSITE" id="PS50002">
    <property type="entry name" value="SH3"/>
    <property type="match status" value="1"/>
</dbReference>
<dbReference type="InterPro" id="IPR019775">
    <property type="entry name" value="WD40_repeat_CS"/>
</dbReference>
<dbReference type="PROSITE" id="PS50294">
    <property type="entry name" value="WD_REPEATS_REGION"/>
    <property type="match status" value="7"/>
</dbReference>
<keyword evidence="6 20" id="KW-0812">Transmembrane</keyword>
<dbReference type="SMART" id="SM00326">
    <property type="entry name" value="SH3"/>
    <property type="match status" value="1"/>
</dbReference>
<dbReference type="GO" id="GO:0090307">
    <property type="term" value="P:mitotic spindle assembly"/>
    <property type="evidence" value="ECO:0007669"/>
    <property type="project" value="TreeGrafter"/>
</dbReference>
<feature type="coiled-coil region" evidence="18">
    <location>
        <begin position="647"/>
        <end position="688"/>
    </location>
</feature>
<reference evidence="24" key="1">
    <citation type="journal article" date="2023" name="Commun. Biol.">
        <title>Genome analysis of Parmales, the sister group of diatoms, reveals the evolutionary specialization of diatoms from phago-mixotrophs to photoautotrophs.</title>
        <authorList>
            <person name="Ban H."/>
            <person name="Sato S."/>
            <person name="Yoshikawa S."/>
            <person name="Yamada K."/>
            <person name="Nakamura Y."/>
            <person name="Ichinomiya M."/>
            <person name="Sato N."/>
            <person name="Blanc-Mathieu R."/>
            <person name="Endo H."/>
            <person name="Kuwata A."/>
            <person name="Ogata H."/>
        </authorList>
    </citation>
    <scope>NUCLEOTIDE SEQUENCE [LARGE SCALE GENOMIC DNA]</scope>
    <source>
        <strain evidence="24">NIES 3700</strain>
    </source>
</reference>
<keyword evidence="12 20" id="KW-0472">Membrane</keyword>
<organism evidence="23 24">
    <name type="scientific">Triparma laevis f. longispina</name>
    <dbReference type="NCBI Taxonomy" id="1714387"/>
    <lineage>
        <taxon>Eukaryota</taxon>
        <taxon>Sar</taxon>
        <taxon>Stramenopiles</taxon>
        <taxon>Ochrophyta</taxon>
        <taxon>Bolidophyceae</taxon>
        <taxon>Parmales</taxon>
        <taxon>Triparmaceae</taxon>
        <taxon>Triparma</taxon>
    </lineage>
</organism>
<feature type="compositionally biased region" description="Polar residues" evidence="19">
    <location>
        <begin position="835"/>
        <end position="844"/>
    </location>
</feature>
<name>A0A9W7ALC5_9STRA</name>
<dbReference type="CDD" id="cd00174">
    <property type="entry name" value="SH3"/>
    <property type="match status" value="1"/>
</dbReference>
<comment type="subcellular location">
    <subcellularLocation>
        <location evidence="2">Cytoplasm</location>
        <location evidence="2">Cytoskeleton</location>
    </subcellularLocation>
    <subcellularLocation>
        <location evidence="1">Membrane</location>
        <topology evidence="1">Multi-pass membrane protein</topology>
    </subcellularLocation>
</comment>
<feature type="compositionally biased region" description="Polar residues" evidence="19">
    <location>
        <begin position="1007"/>
        <end position="1031"/>
    </location>
</feature>
<feature type="domain" description="Kinesin motor" evidence="22">
    <location>
        <begin position="98"/>
        <end position="468"/>
    </location>
</feature>
<feature type="compositionally biased region" description="Polar residues" evidence="19">
    <location>
        <begin position="987"/>
        <end position="999"/>
    </location>
</feature>
<dbReference type="InterPro" id="IPR019821">
    <property type="entry name" value="Kinesin_motor_CS"/>
</dbReference>
<evidence type="ECO:0000259" key="22">
    <source>
        <dbReference type="PROSITE" id="PS50067"/>
    </source>
</evidence>
<accession>A0A9W7ALC5</accession>
<feature type="region of interest" description="Disordered" evidence="19">
    <location>
        <begin position="876"/>
        <end position="924"/>
    </location>
</feature>
<feature type="compositionally biased region" description="Acidic residues" evidence="19">
    <location>
        <begin position="1113"/>
        <end position="1127"/>
    </location>
</feature>
<feature type="coiled-coil region" evidence="18">
    <location>
        <begin position="3208"/>
        <end position="3235"/>
    </location>
</feature>
<dbReference type="GO" id="GO:0005876">
    <property type="term" value="C:spindle microtubule"/>
    <property type="evidence" value="ECO:0007669"/>
    <property type="project" value="TreeGrafter"/>
</dbReference>
<evidence type="ECO:0000259" key="21">
    <source>
        <dbReference type="PROSITE" id="PS50002"/>
    </source>
</evidence>
<dbReference type="Pfam" id="PF00225">
    <property type="entry name" value="Kinesin"/>
    <property type="match status" value="1"/>
</dbReference>
<evidence type="ECO:0000256" key="9">
    <source>
        <dbReference type="ARBA" id="ARBA00022741"/>
    </source>
</evidence>
<feature type="repeat" description="WD" evidence="16">
    <location>
        <begin position="2249"/>
        <end position="2283"/>
    </location>
</feature>
<feature type="region of interest" description="Disordered" evidence="19">
    <location>
        <begin position="1634"/>
        <end position="1671"/>
    </location>
</feature>
<evidence type="ECO:0000313" key="23">
    <source>
        <dbReference type="EMBL" id="GMH75036.1"/>
    </source>
</evidence>
<feature type="compositionally biased region" description="Low complexity" evidence="19">
    <location>
        <begin position="1136"/>
        <end position="1149"/>
    </location>
</feature>
<feature type="region of interest" description="Disordered" evidence="19">
    <location>
        <begin position="1797"/>
        <end position="1823"/>
    </location>
</feature>
<feature type="repeat" description="WD" evidence="16">
    <location>
        <begin position="2502"/>
        <end position="2543"/>
    </location>
</feature>
<dbReference type="InterPro" id="IPR015943">
    <property type="entry name" value="WD40/YVTN_repeat-like_dom_sf"/>
</dbReference>
<feature type="compositionally biased region" description="Low complexity" evidence="19">
    <location>
        <begin position="15"/>
        <end position="55"/>
    </location>
</feature>
<dbReference type="PROSITE" id="PS00678">
    <property type="entry name" value="WD_REPEATS_1"/>
    <property type="match status" value="5"/>
</dbReference>
<keyword evidence="9 17" id="KW-0547">Nucleotide-binding</keyword>
<feature type="region of interest" description="Disordered" evidence="19">
    <location>
        <begin position="1"/>
        <end position="82"/>
    </location>
</feature>
<evidence type="ECO:0000256" key="15">
    <source>
        <dbReference type="PROSITE-ProRule" id="PRU00192"/>
    </source>
</evidence>
<evidence type="ECO:0000256" key="16">
    <source>
        <dbReference type="PROSITE-ProRule" id="PRU00221"/>
    </source>
</evidence>
<evidence type="ECO:0000256" key="7">
    <source>
        <dbReference type="ARBA" id="ARBA00022701"/>
    </source>
</evidence>
<feature type="compositionally biased region" description="Basic and acidic residues" evidence="19">
    <location>
        <begin position="1797"/>
        <end position="1822"/>
    </location>
</feature>
<feature type="compositionally biased region" description="Basic and acidic residues" evidence="19">
    <location>
        <begin position="1077"/>
        <end position="1099"/>
    </location>
</feature>
<dbReference type="Proteomes" id="UP001165122">
    <property type="component" value="Unassembled WGS sequence"/>
</dbReference>
<feature type="repeat" description="WD" evidence="16">
    <location>
        <begin position="2418"/>
        <end position="2459"/>
    </location>
</feature>
<feature type="repeat" description="WD" evidence="16">
    <location>
        <begin position="2118"/>
        <end position="2150"/>
    </location>
</feature>
<dbReference type="InterPro" id="IPR027417">
    <property type="entry name" value="P-loop_NTPase"/>
</dbReference>
<dbReference type="EMBL" id="BRXW01000707">
    <property type="protein sequence ID" value="GMH75036.1"/>
    <property type="molecule type" value="Genomic_DNA"/>
</dbReference>
<feature type="region of interest" description="Disordered" evidence="19">
    <location>
        <begin position="502"/>
        <end position="577"/>
    </location>
</feature>
<keyword evidence="7" id="KW-0493">Microtubule</keyword>
<dbReference type="Gene3D" id="2.30.30.40">
    <property type="entry name" value="SH3 Domains"/>
    <property type="match status" value="1"/>
</dbReference>
<feature type="binding site" evidence="17">
    <location>
        <begin position="181"/>
        <end position="188"/>
    </location>
    <ligand>
        <name>ATP</name>
        <dbReference type="ChEBI" id="CHEBI:30616"/>
    </ligand>
</feature>
<keyword evidence="4" id="KW-0963">Cytoplasm</keyword>
<dbReference type="PROSITE" id="PS00411">
    <property type="entry name" value="KINESIN_MOTOR_1"/>
    <property type="match status" value="1"/>
</dbReference>
<feature type="repeat" description="WD" evidence="16">
    <location>
        <begin position="2207"/>
        <end position="2248"/>
    </location>
</feature>
<proteinExistence type="inferred from homology"/>
<dbReference type="InterPro" id="IPR001680">
    <property type="entry name" value="WD40_rpt"/>
</dbReference>
<keyword evidence="13 17" id="KW-0505">Motor protein</keyword>
<dbReference type="GO" id="GO:0072686">
    <property type="term" value="C:mitotic spindle"/>
    <property type="evidence" value="ECO:0007669"/>
    <property type="project" value="TreeGrafter"/>
</dbReference>
<dbReference type="InterPro" id="IPR001452">
    <property type="entry name" value="SH3_domain"/>
</dbReference>
<dbReference type="CDD" id="cd00200">
    <property type="entry name" value="WD40"/>
    <property type="match status" value="1"/>
</dbReference>
<keyword evidence="24" id="KW-1185">Reference proteome</keyword>
<feature type="domain" description="SH3" evidence="21">
    <location>
        <begin position="1230"/>
        <end position="1289"/>
    </location>
</feature>
<feature type="compositionally biased region" description="Low complexity" evidence="19">
    <location>
        <begin position="533"/>
        <end position="545"/>
    </location>
</feature>
<feature type="region of interest" description="Disordered" evidence="19">
    <location>
        <begin position="2158"/>
        <end position="2181"/>
    </location>
</feature>
<evidence type="ECO:0000256" key="18">
    <source>
        <dbReference type="SAM" id="Coils"/>
    </source>
</evidence>
<evidence type="ECO:0000256" key="19">
    <source>
        <dbReference type="SAM" id="MobiDB-lite"/>
    </source>
</evidence>
<feature type="region of interest" description="Disordered" evidence="19">
    <location>
        <begin position="1295"/>
        <end position="1393"/>
    </location>
</feature>
<evidence type="ECO:0000256" key="11">
    <source>
        <dbReference type="ARBA" id="ARBA00022989"/>
    </source>
</evidence>
<feature type="transmembrane region" description="Helical" evidence="20">
    <location>
        <begin position="2878"/>
        <end position="2898"/>
    </location>
</feature>
<dbReference type="PROSITE" id="PS50082">
    <property type="entry name" value="WD_REPEATS_2"/>
    <property type="match status" value="9"/>
</dbReference>
<dbReference type="GO" id="GO:0008017">
    <property type="term" value="F:microtubule binding"/>
    <property type="evidence" value="ECO:0007669"/>
    <property type="project" value="InterPro"/>
</dbReference>
<evidence type="ECO:0000256" key="20">
    <source>
        <dbReference type="SAM" id="Phobius"/>
    </source>
</evidence>
<feature type="repeat" description="WD" evidence="16">
    <location>
        <begin position="2292"/>
        <end position="2333"/>
    </location>
</feature>
<evidence type="ECO:0000256" key="8">
    <source>
        <dbReference type="ARBA" id="ARBA00022737"/>
    </source>
</evidence>
<dbReference type="PRINTS" id="PR00320">
    <property type="entry name" value="GPROTEINBRPT"/>
</dbReference>
<keyword evidence="8" id="KW-0677">Repeat</keyword>
<keyword evidence="5 16" id="KW-0853">WD repeat</keyword>
<feature type="compositionally biased region" description="Polar residues" evidence="19">
    <location>
        <begin position="1052"/>
        <end position="1062"/>
    </location>
</feature>
<feature type="compositionally biased region" description="Basic and acidic residues" evidence="19">
    <location>
        <begin position="1154"/>
        <end position="1170"/>
    </location>
</feature>
<feature type="region of interest" description="Disordered" evidence="19">
    <location>
        <begin position="1835"/>
        <end position="1896"/>
    </location>
</feature>
<feature type="compositionally biased region" description="Polar residues" evidence="19">
    <location>
        <begin position="56"/>
        <end position="76"/>
    </location>
</feature>
<feature type="compositionally biased region" description="Polar residues" evidence="19">
    <location>
        <begin position="1363"/>
        <end position="1381"/>
    </location>
</feature>
<feature type="compositionally biased region" description="Basic and acidic residues" evidence="19">
    <location>
        <begin position="506"/>
        <end position="517"/>
    </location>
</feature>
<dbReference type="Pfam" id="PF00018">
    <property type="entry name" value="SH3_1"/>
    <property type="match status" value="1"/>
</dbReference>
<evidence type="ECO:0000313" key="24">
    <source>
        <dbReference type="Proteomes" id="UP001165122"/>
    </source>
</evidence>
<feature type="compositionally biased region" description="Basic and acidic residues" evidence="19">
    <location>
        <begin position="882"/>
        <end position="892"/>
    </location>
</feature>
<feature type="transmembrane region" description="Helical" evidence="20">
    <location>
        <begin position="3006"/>
        <end position="3028"/>
    </location>
</feature>
<feature type="compositionally biased region" description="Low complexity" evidence="19">
    <location>
        <begin position="957"/>
        <end position="974"/>
    </location>
</feature>
<evidence type="ECO:0000256" key="2">
    <source>
        <dbReference type="ARBA" id="ARBA00004245"/>
    </source>
</evidence>
<evidence type="ECO:0000256" key="12">
    <source>
        <dbReference type="ARBA" id="ARBA00023136"/>
    </source>
</evidence>
<feature type="compositionally biased region" description="Acidic residues" evidence="19">
    <location>
        <begin position="1066"/>
        <end position="1076"/>
    </location>
</feature>
<keyword evidence="11 20" id="KW-1133">Transmembrane helix</keyword>
<evidence type="ECO:0000256" key="17">
    <source>
        <dbReference type="PROSITE-ProRule" id="PRU00283"/>
    </source>
</evidence>
<dbReference type="GO" id="GO:0005524">
    <property type="term" value="F:ATP binding"/>
    <property type="evidence" value="ECO:0007669"/>
    <property type="project" value="UniProtKB-UniRule"/>
</dbReference>
<evidence type="ECO:0000256" key="5">
    <source>
        <dbReference type="ARBA" id="ARBA00022574"/>
    </source>
</evidence>
<dbReference type="InterPro" id="IPR005821">
    <property type="entry name" value="Ion_trans_dom"/>
</dbReference>
<evidence type="ECO:0000256" key="14">
    <source>
        <dbReference type="ARBA" id="ARBA00023212"/>
    </source>
</evidence>
<keyword evidence="14" id="KW-0206">Cytoskeleton</keyword>
<keyword evidence="3 15" id="KW-0728">SH3 domain</keyword>
<dbReference type="InterPro" id="IPR001752">
    <property type="entry name" value="Kinesin_motor_dom"/>
</dbReference>
<feature type="compositionally biased region" description="Polar residues" evidence="19">
    <location>
        <begin position="1317"/>
        <end position="1332"/>
    </location>
</feature>
<feature type="compositionally biased region" description="Basic residues" evidence="19">
    <location>
        <begin position="1301"/>
        <end position="1310"/>
    </location>
</feature>
<dbReference type="GO" id="GO:0051231">
    <property type="term" value="P:spindle elongation"/>
    <property type="evidence" value="ECO:0007669"/>
    <property type="project" value="TreeGrafter"/>
</dbReference>
<dbReference type="GO" id="GO:0016020">
    <property type="term" value="C:membrane"/>
    <property type="evidence" value="ECO:0007669"/>
    <property type="project" value="UniProtKB-SubCell"/>
</dbReference>
<dbReference type="CDD" id="cd00106">
    <property type="entry name" value="KISc"/>
    <property type="match status" value="1"/>
</dbReference>
<comment type="caution">
    <text evidence="23">The sequence shown here is derived from an EMBL/GenBank/DDBJ whole genome shotgun (WGS) entry which is preliminary data.</text>
</comment>
<dbReference type="SUPFAM" id="SSF52540">
    <property type="entry name" value="P-loop containing nucleoside triphosphate hydrolases"/>
    <property type="match status" value="1"/>
</dbReference>
<dbReference type="InterPro" id="IPR036961">
    <property type="entry name" value="Kinesin_motor_dom_sf"/>
</dbReference>
<feature type="transmembrane region" description="Helical" evidence="20">
    <location>
        <begin position="2965"/>
        <end position="2985"/>
    </location>
</feature>
<dbReference type="InterPro" id="IPR036322">
    <property type="entry name" value="WD40_repeat_dom_sf"/>
</dbReference>
<dbReference type="GO" id="GO:0008574">
    <property type="term" value="F:plus-end-directed microtubule motor activity"/>
    <property type="evidence" value="ECO:0007669"/>
    <property type="project" value="TreeGrafter"/>
</dbReference>
<evidence type="ECO:0000256" key="6">
    <source>
        <dbReference type="ARBA" id="ARBA00022692"/>
    </source>
</evidence>
<keyword evidence="18" id="KW-0175">Coiled coil</keyword>
<dbReference type="SMART" id="SM00320">
    <property type="entry name" value="WD40"/>
    <property type="match status" value="13"/>
</dbReference>
<dbReference type="InterPro" id="IPR020472">
    <property type="entry name" value="WD40_PAC1"/>
</dbReference>
<keyword evidence="10 17" id="KW-0067">ATP-binding</keyword>
<dbReference type="Pfam" id="PF00520">
    <property type="entry name" value="Ion_trans"/>
    <property type="match status" value="1"/>
</dbReference>
<dbReference type="SMART" id="SM00129">
    <property type="entry name" value="KISc"/>
    <property type="match status" value="1"/>
</dbReference>
<dbReference type="PANTHER" id="PTHR47970">
    <property type="entry name" value="KINESIN-LIKE PROTEIN KIF11"/>
    <property type="match status" value="1"/>
</dbReference>
<evidence type="ECO:0000256" key="13">
    <source>
        <dbReference type="ARBA" id="ARBA00023175"/>
    </source>
</evidence>
<feature type="compositionally biased region" description="Polar residues" evidence="19">
    <location>
        <begin position="555"/>
        <end position="568"/>
    </location>
</feature>
<feature type="compositionally biased region" description="Gly residues" evidence="19">
    <location>
        <begin position="1638"/>
        <end position="1654"/>
    </location>
</feature>
<feature type="region of interest" description="Disordered" evidence="19">
    <location>
        <begin position="820"/>
        <end position="845"/>
    </location>
</feature>
<feature type="transmembrane region" description="Helical" evidence="20">
    <location>
        <begin position="2904"/>
        <end position="2920"/>
    </location>
</feature>
<dbReference type="SUPFAM" id="SSF50044">
    <property type="entry name" value="SH3-domain"/>
    <property type="match status" value="1"/>
</dbReference>
<evidence type="ECO:0000256" key="10">
    <source>
        <dbReference type="ARBA" id="ARBA00022840"/>
    </source>
</evidence>
<dbReference type="PROSITE" id="PS50067">
    <property type="entry name" value="KINESIN_MOTOR_2"/>
    <property type="match status" value="1"/>
</dbReference>
<dbReference type="PANTHER" id="PTHR47970:SF12">
    <property type="entry name" value="KINESIN FAMILY MEMBER 11"/>
    <property type="match status" value="1"/>
</dbReference>
<dbReference type="GO" id="GO:0005216">
    <property type="term" value="F:monoatomic ion channel activity"/>
    <property type="evidence" value="ECO:0007669"/>
    <property type="project" value="InterPro"/>
</dbReference>
<feature type="repeat" description="WD" evidence="16">
    <location>
        <begin position="2461"/>
        <end position="2502"/>
    </location>
</feature>
<comment type="similarity">
    <text evidence="17">Belongs to the TRAFAC class myosin-kinesin ATPase superfamily. Kinesin family.</text>
</comment>
<sequence length="3261" mass="359015">MSSPPSSPRDEPSESSESSNPPTPNHPLTLTIPNDTNNNNNPSSLENEPSNIESSHSNQPTPNSTRTPQHHQTNLIPVSPDVPPHLGPAFAISSSSERVRVIVRVRPLPTVLPGSTSSNSCLKVTNPTSIQILTRDKKGFLKYTFDRCYPPSSTQKDLYSYVRPAIEEVINGVNTTVFAYGQTGTGKTHTMLGVGLEGKVSGKYEDFKCGGPGDGVIPRALKTLFTKLSSLGETIKRRGSVFDSKSIVNSPSRNSNSRLEKYSVMCSYMQVYNEQVYDLLNDENNKKMVALSIRESNTERGKNLYVQGLSEYRVGSEEDVLQLLWQGGRNRMIRSTDYNEQSSRSHAILQLLTEVEVPGGEGRTIIRRAKLNLVDLAGSEKWGTGEKDKTTQKELVKINSSLAALGNCISALANKTRTHIPYRESPLTRLLQDSLGGGTRTIVIATVSPQEQEESAGTLQFCNRASRVKAKIQVNEVVNDAVLLKRAQREISRLKQRLAEAVQLSKADKPGSEEGSSRENTTVPRTREERRSISASSKSSGGLSENPRPPLPLAQNKTRTKSSTQSQDPLEHSLTEKELKKLNALTIAADQYSEKEDTKLEMLESKFERREADLLKEIDSLRSMVLGIVETENGSNSQALTIPNLQEQQIQSEVQQLKSSKEQMESMVIEMRNNMREMEKRMADADSNTSNLINSLQKGEITQKQLKTEMKALLRIKGDVDFERKLAESQERLAAMGVVSPNKKKRKESHMFDHPHIHTSTSSASDLAGSEALARVYATLGDDAKQLMIEAATPTSKRVECARDDPNSNYYVPTVQIPDPIMRKLESPPDPMRVTKNSSPSPEQQVKVELFDYPESTKPVPRPADFMRNSLLNSLLDGTADDQNKNKNKKSEPPPQPESRPSLLGSLLDSASNEDFSEQQPPSIMSQLSSLLDAAAEEQNTLNPIADIASEEGSPIDNNNNNNNNTNPTPNDNDQLTELSRPPSEEQPLQQSTLSAQSDKSLEKSQPKTNMEQSTNSTILDASSMSMSNFFQEEGPAAQFNEPSQRPFKVPQQVTPLKLSSQEGDGNSDDDDENISDTDREEKEGGEEAEKMGETRERVPIVMQDLGSNPSDSSDEEHSEDDDDDDENTRRTSRASGTSHQTNSSSHNSAENSFNEKHLDRETPGRERGNSFRPLSSQFRPGSSLRPGSSMRPMSKAASFRRGSRTPGLRLKTPSTARPPPTREGELSYAVIGLATVLHDFEAEEQGDLSLKAGTVVQVVEKEELWWRGKYEGGEVGLFPSNFVETIAATEQLAEINRRERDRHRNKRGSRGGAFESFSSKRSAGNTHNSNPGDEFGAVKEVGDEERDSEVGSVMEGGGDGSNHGSPTNKNMNVKVTSHQTYDPPNPPQNLDLPQNNNQQVLSSAVINASIKPCERHGLTSCVLCSLNLSGVNSLFSSSSSYANSGSVGTAMHSMNPLMSMSTGGGANNLSPINSKNLSKTTGSVSTSFEFSAAVQQSKPCERHYLMNCVLCSGKYQSSAPSHLTSVAGINLANTHSTHSNHTSPLQSRLDPIHHPIHQPISVNTSTMTVSNASGVGQQCTRHNLKDCFLCSLQSKPAPEQTPQTLYTHNTLNMSPSHSKFNASYGMNAAPDTAESDYGGGTPLGYGTSNGAGMGSPMSRSNPGPGGLTLTSIPYSASTSFQPHSSETVFMGGGVSPQAGMVGGNIGGMSNPNMSPDVHGTPVGQPTQAHPIRMDRYQFGDGPTLALGMTTSRSIASPGASSTYSAERSDYDYKMEQEEENARQGVTWSAEVVTREQRQQQQKQEEDGLARRQRAQEDESKRAQIAALAAMDTKEAGNGGGITYEDDAAPAKEQQKGGGKRGVRFADAGPGNEQVANPVITNGTRGDGGEGEEPGGLEMSSVMTACKLGFGQDDRFEHTCFKGEQVRKGEGSEDTLVKLKCGSVSPDDRYIVTGTNNGKVYYQRAGDPKGEKNMVVISKARGVEVHFLQFRHTSDTSCVVCVGTWHKTDKSCHRLTVIDLLDPSKTFDFEDRHDCDITGLAFSKCGDTLISTSKDWTAQIYNLSPKGDGISGKLNKIISHDEEVYSVAISLVNFCLGVGGKGKIFVYNLNNFEELFTLEAHKNFILRMVFSKNGGTLFTGSRDCTVKVWNSVACTNAPSARKSKRGTGHASHGDTTRRNSITLPGLSFGTSFKMDNPDETWTLKMTLIGHIKDVVNISESPCGKFICSSSKDSTIRVWDLENGVELRTITRHTGSVWGLSFLRTGRKIISASADGQVKLWNLDPQLPKSKKLKGHENQIKNIDITSDGKTVVSCSTDKTIRVWDLESRKCKLTCKGHSQAATCVAVSDDGKFISGSADKTVRIWNQQDGTEAQKIEFGDCVEAVAFSPNKKSFFVVGDSGFVKQYDTNTKSGKETRKFEGHKERVWSVAVTSDGFKLATGDGNGDIIIWNTHNGGIIRRLDKAHSDRVRGLAITPEDKQLISGSWDSTAKIWNMNDGKLLHTLLHPDQLFDVAIHYSGKFFATASKDHTWKLWSLVSRELIYTSHDAHKDEVRSVKFSIDGMKLISGSFDKTINIEDITHHLNQLPSSVIEHTFKADRLLESKSPKDYNWATSSTALSLQRRPLALVEPSWHAKKAEEVKSNLVHVAAKEGCSNFLAFALNNKNNSKMQKLAFFAALSKDSKGRTPLSLALKAESSPTVKVLLDCYSLLLSPEYAVPFTPQHSFQEPHPTELFPLDDFCHALKVFPALALKFVSKLSLVSSGDYKVQGNLTRSKLGKHYEARLVAPSQSRVPHDFWKERLRKHDDDTAESGDRVTAKFVPIKNIAGPSNGPGQPNFLEFIIDAAIATGNYTVFENQVVNVIIEHKWNTYAKRMFLKNFALDVLLVALLTADVLTYASAAEWTDWNYALPSLVFVLWLYFAMAEFHQVRVADNLWDHFRDIWNVGDFLSLFSIALGYAFRFSSLNYLSTTAFAFALPLTYLNSLYFMQGFRESGKLVRMIIRIIQNIRYFLVVLTICITGFSFAFYTLYKASETEKEIGGSVEVDDGGQNQVPVYGLDSPFKSLFPPFFMMLGSFDPFEFEASLSPATTLILFVCFMIIINIVMMNLLIAIMGDTFDQIQENAMAEYLFCRASIILEFEEAMSKDRLENIEWFPSWLQVLVPTMNFERDKEWDGRIRSIQRAVKEGNENAKKSTGEEFNVLKENFAKDLGILQDRLDASEKSRAEEQKEMKQLLEKLIAGQEMAVDLRLGSRSVSGGGGEGG</sequence>
<feature type="repeat" description="WD" evidence="16">
    <location>
        <begin position="2334"/>
        <end position="2374"/>
    </location>
</feature>
<dbReference type="OrthoDB" id="202419at2759"/>
<dbReference type="InterPro" id="IPR036028">
    <property type="entry name" value="SH3-like_dom_sf"/>
</dbReference>
<evidence type="ECO:0000256" key="1">
    <source>
        <dbReference type="ARBA" id="ARBA00004141"/>
    </source>
</evidence>
<feature type="compositionally biased region" description="Polar residues" evidence="19">
    <location>
        <begin position="909"/>
        <end position="924"/>
    </location>
</feature>
<dbReference type="SUPFAM" id="SSF50978">
    <property type="entry name" value="WD40 repeat-like"/>
    <property type="match status" value="3"/>
</dbReference>
<evidence type="ECO:0000256" key="4">
    <source>
        <dbReference type="ARBA" id="ARBA00022490"/>
    </source>
</evidence>
<dbReference type="GO" id="GO:0007018">
    <property type="term" value="P:microtubule-based movement"/>
    <property type="evidence" value="ECO:0007669"/>
    <property type="project" value="InterPro"/>
</dbReference>
<feature type="repeat" description="WD" evidence="16">
    <location>
        <begin position="2545"/>
        <end position="2578"/>
    </location>
</feature>
<protein>
    <submittedName>
        <fullName evidence="23">Uncharacterized protein</fullName>
    </submittedName>
</protein>
<feature type="transmembrane region" description="Helical" evidence="20">
    <location>
        <begin position="3089"/>
        <end position="3110"/>
    </location>
</feature>
<gene>
    <name evidence="23" type="ORF">TrLO_g8798</name>
</gene>
<feature type="region of interest" description="Disordered" evidence="19">
    <location>
        <begin position="949"/>
        <end position="1224"/>
    </location>
</feature>
<dbReference type="PRINTS" id="PR00380">
    <property type="entry name" value="KINESINHEAVY"/>
</dbReference>
<dbReference type="Gene3D" id="2.130.10.10">
    <property type="entry name" value="YVTN repeat-like/Quinoprotein amine dehydrogenase"/>
    <property type="match status" value="4"/>
</dbReference>
<evidence type="ECO:0000256" key="3">
    <source>
        <dbReference type="ARBA" id="ARBA00022443"/>
    </source>
</evidence>
<dbReference type="InterPro" id="IPR047149">
    <property type="entry name" value="KIF11-like"/>
</dbReference>